<dbReference type="OrthoDB" id="5417811at2759"/>
<dbReference type="EMBL" id="KV878898">
    <property type="protein sequence ID" value="OJJ84045.1"/>
    <property type="molecule type" value="Genomic_DNA"/>
</dbReference>
<feature type="compositionally biased region" description="Basic and acidic residues" evidence="1">
    <location>
        <begin position="126"/>
        <end position="137"/>
    </location>
</feature>
<keyword evidence="4" id="KW-1185">Reference proteome</keyword>
<keyword evidence="2" id="KW-1133">Transmembrane helix</keyword>
<dbReference type="AlphaFoldDB" id="A0A1L9VJJ5"/>
<feature type="compositionally biased region" description="Basic and acidic residues" evidence="1">
    <location>
        <begin position="144"/>
        <end position="153"/>
    </location>
</feature>
<gene>
    <name evidence="3" type="ORF">ASPGLDRAFT_36039</name>
</gene>
<feature type="region of interest" description="Disordered" evidence="1">
    <location>
        <begin position="37"/>
        <end position="98"/>
    </location>
</feature>
<feature type="compositionally biased region" description="Polar residues" evidence="1">
    <location>
        <begin position="88"/>
        <end position="98"/>
    </location>
</feature>
<evidence type="ECO:0000313" key="4">
    <source>
        <dbReference type="Proteomes" id="UP000184300"/>
    </source>
</evidence>
<feature type="transmembrane region" description="Helical" evidence="2">
    <location>
        <begin position="169"/>
        <end position="189"/>
    </location>
</feature>
<reference evidence="4" key="1">
    <citation type="journal article" date="2017" name="Genome Biol.">
        <title>Comparative genomics reveals high biological diversity and specific adaptations in the industrially and medically important fungal genus Aspergillus.</title>
        <authorList>
            <person name="de Vries R.P."/>
            <person name="Riley R."/>
            <person name="Wiebenga A."/>
            <person name="Aguilar-Osorio G."/>
            <person name="Amillis S."/>
            <person name="Uchima C.A."/>
            <person name="Anderluh G."/>
            <person name="Asadollahi M."/>
            <person name="Askin M."/>
            <person name="Barry K."/>
            <person name="Battaglia E."/>
            <person name="Bayram O."/>
            <person name="Benocci T."/>
            <person name="Braus-Stromeyer S.A."/>
            <person name="Caldana C."/>
            <person name="Canovas D."/>
            <person name="Cerqueira G.C."/>
            <person name="Chen F."/>
            <person name="Chen W."/>
            <person name="Choi C."/>
            <person name="Clum A."/>
            <person name="Dos Santos R.A."/>
            <person name="Damasio A.R."/>
            <person name="Diallinas G."/>
            <person name="Emri T."/>
            <person name="Fekete E."/>
            <person name="Flipphi M."/>
            <person name="Freyberg S."/>
            <person name="Gallo A."/>
            <person name="Gournas C."/>
            <person name="Habgood R."/>
            <person name="Hainaut M."/>
            <person name="Harispe M.L."/>
            <person name="Henrissat B."/>
            <person name="Hilden K.S."/>
            <person name="Hope R."/>
            <person name="Hossain A."/>
            <person name="Karabika E."/>
            <person name="Karaffa L."/>
            <person name="Karanyi Z."/>
            <person name="Krasevec N."/>
            <person name="Kuo A."/>
            <person name="Kusch H."/>
            <person name="LaButti K."/>
            <person name="Lagendijk E.L."/>
            <person name="Lapidus A."/>
            <person name="Levasseur A."/>
            <person name="Lindquist E."/>
            <person name="Lipzen A."/>
            <person name="Logrieco A.F."/>
            <person name="MacCabe A."/>
            <person name="Maekelae M.R."/>
            <person name="Malavazi I."/>
            <person name="Melin P."/>
            <person name="Meyer V."/>
            <person name="Mielnichuk N."/>
            <person name="Miskei M."/>
            <person name="Molnar A.P."/>
            <person name="Mule G."/>
            <person name="Ngan C.Y."/>
            <person name="Orejas M."/>
            <person name="Orosz E."/>
            <person name="Ouedraogo J.P."/>
            <person name="Overkamp K.M."/>
            <person name="Park H.-S."/>
            <person name="Perrone G."/>
            <person name="Piumi F."/>
            <person name="Punt P.J."/>
            <person name="Ram A.F."/>
            <person name="Ramon A."/>
            <person name="Rauscher S."/>
            <person name="Record E."/>
            <person name="Riano-Pachon D.M."/>
            <person name="Robert V."/>
            <person name="Roehrig J."/>
            <person name="Ruller R."/>
            <person name="Salamov A."/>
            <person name="Salih N.S."/>
            <person name="Samson R.A."/>
            <person name="Sandor E."/>
            <person name="Sanguinetti M."/>
            <person name="Schuetze T."/>
            <person name="Sepcic K."/>
            <person name="Shelest E."/>
            <person name="Sherlock G."/>
            <person name="Sophianopoulou V."/>
            <person name="Squina F.M."/>
            <person name="Sun H."/>
            <person name="Susca A."/>
            <person name="Todd R.B."/>
            <person name="Tsang A."/>
            <person name="Unkles S.E."/>
            <person name="van de Wiele N."/>
            <person name="van Rossen-Uffink D."/>
            <person name="Oliveira J.V."/>
            <person name="Vesth T.C."/>
            <person name="Visser J."/>
            <person name="Yu J.-H."/>
            <person name="Zhou M."/>
            <person name="Andersen M.R."/>
            <person name="Archer D.B."/>
            <person name="Baker S.E."/>
            <person name="Benoit I."/>
            <person name="Brakhage A.A."/>
            <person name="Braus G.H."/>
            <person name="Fischer R."/>
            <person name="Frisvad J.C."/>
            <person name="Goldman G.H."/>
            <person name="Houbraken J."/>
            <person name="Oakley B."/>
            <person name="Pocsi I."/>
            <person name="Scazzocchio C."/>
            <person name="Seiboth B."/>
            <person name="vanKuyk P.A."/>
            <person name="Wortman J."/>
            <person name="Dyer P.S."/>
            <person name="Grigoriev I.V."/>
        </authorList>
    </citation>
    <scope>NUCLEOTIDE SEQUENCE [LARGE SCALE GENOMIC DNA]</scope>
    <source>
        <strain evidence="4">CBS 516.65</strain>
    </source>
</reference>
<proteinExistence type="predicted"/>
<dbReference type="RefSeq" id="XP_022400743.1">
    <property type="nucleotide sequence ID" value="XM_022544639.1"/>
</dbReference>
<keyword evidence="2" id="KW-0472">Membrane</keyword>
<evidence type="ECO:0000256" key="1">
    <source>
        <dbReference type="SAM" id="MobiDB-lite"/>
    </source>
</evidence>
<accession>A0A1L9VJJ5</accession>
<keyword evidence="2" id="KW-0812">Transmembrane</keyword>
<feature type="region of interest" description="Disordered" evidence="1">
    <location>
        <begin position="114"/>
        <end position="153"/>
    </location>
</feature>
<dbReference type="Proteomes" id="UP000184300">
    <property type="component" value="Unassembled WGS sequence"/>
</dbReference>
<dbReference type="GeneID" id="34460900"/>
<sequence>MDSALLSQPAPSHSNIIAASTRQRILFDSLNTNRNETNTYADSERPYTAIEDTSAGQRSNSRRGHGLFGNHAERLAPRTTRIPMLSRTEPTGSQYSSGRSYVQIDMQSLAMENHWGDRAPSSSNEASRERDRTERAHDRRSRRRQEEQPVLHERSCSSILKANHLRRKLIALATAGLFFIVVLSIYVAFTASHAKIGRELHILLIFMLLILAIVFCHSFVRFILAVARGPSHRRSHIPSRSGPRGYAEPDQPIPVVLAADEEIMAESAREKLASPPPAYGLWRSSVRINPDLLHWQRVNESSTPRRTPSGKVTNQRPPSYASDDGVDYVVEAQPRSFVPNRGQPGPSRIPEISELP</sequence>
<evidence type="ECO:0000313" key="3">
    <source>
        <dbReference type="EMBL" id="OJJ84045.1"/>
    </source>
</evidence>
<protein>
    <submittedName>
        <fullName evidence="3">Uncharacterized protein</fullName>
    </submittedName>
</protein>
<dbReference type="VEuPathDB" id="FungiDB:ASPGLDRAFT_36039"/>
<feature type="compositionally biased region" description="Polar residues" evidence="1">
    <location>
        <begin position="298"/>
        <end position="317"/>
    </location>
</feature>
<name>A0A1L9VJJ5_ASPGL</name>
<feature type="transmembrane region" description="Helical" evidence="2">
    <location>
        <begin position="201"/>
        <end position="224"/>
    </location>
</feature>
<evidence type="ECO:0000256" key="2">
    <source>
        <dbReference type="SAM" id="Phobius"/>
    </source>
</evidence>
<feature type="region of interest" description="Disordered" evidence="1">
    <location>
        <begin position="297"/>
        <end position="356"/>
    </location>
</feature>
<organism evidence="3 4">
    <name type="scientific">Aspergillus glaucus CBS 516.65</name>
    <dbReference type="NCBI Taxonomy" id="1160497"/>
    <lineage>
        <taxon>Eukaryota</taxon>
        <taxon>Fungi</taxon>
        <taxon>Dikarya</taxon>
        <taxon>Ascomycota</taxon>
        <taxon>Pezizomycotina</taxon>
        <taxon>Eurotiomycetes</taxon>
        <taxon>Eurotiomycetidae</taxon>
        <taxon>Eurotiales</taxon>
        <taxon>Aspergillaceae</taxon>
        <taxon>Aspergillus</taxon>
        <taxon>Aspergillus subgen. Aspergillus</taxon>
    </lineage>
</organism>